<dbReference type="PROSITE" id="PS51406">
    <property type="entry name" value="FIBRINOGEN_C_2"/>
    <property type="match status" value="1"/>
</dbReference>
<proteinExistence type="predicted"/>
<feature type="signal peptide" evidence="1">
    <location>
        <begin position="1"/>
        <end position="18"/>
    </location>
</feature>
<name>A0A8B6H3Z2_MYTGA</name>
<accession>A0A8B6H3Z2</accession>
<dbReference type="InterPro" id="IPR002181">
    <property type="entry name" value="Fibrinogen_a/b/g_C_dom"/>
</dbReference>
<dbReference type="AlphaFoldDB" id="A0A8B6H3Z2"/>
<gene>
    <name evidence="3" type="ORF">MGAL_10B029620</name>
</gene>
<dbReference type="SUPFAM" id="SSF56496">
    <property type="entry name" value="Fibrinogen C-terminal domain-like"/>
    <property type="match status" value="1"/>
</dbReference>
<dbReference type="Proteomes" id="UP000596742">
    <property type="component" value="Unassembled WGS sequence"/>
</dbReference>
<feature type="chain" id="PRO_5032287002" description="Fibrinogen C-terminal domain-containing protein" evidence="1">
    <location>
        <begin position="19"/>
        <end position="164"/>
    </location>
</feature>
<keyword evidence="1" id="KW-0732">Signal</keyword>
<dbReference type="Gene3D" id="3.90.215.10">
    <property type="entry name" value="Gamma Fibrinogen, chain A, domain 1"/>
    <property type="match status" value="1"/>
</dbReference>
<protein>
    <recommendedName>
        <fullName evidence="2">Fibrinogen C-terminal domain-containing protein</fullName>
    </recommendedName>
</protein>
<evidence type="ECO:0000313" key="3">
    <source>
        <dbReference type="EMBL" id="VDI73466.1"/>
    </source>
</evidence>
<evidence type="ECO:0000256" key="1">
    <source>
        <dbReference type="SAM" id="SignalP"/>
    </source>
</evidence>
<keyword evidence="4" id="KW-1185">Reference proteome</keyword>
<organism evidence="3 4">
    <name type="scientific">Mytilus galloprovincialis</name>
    <name type="common">Mediterranean mussel</name>
    <dbReference type="NCBI Taxonomy" id="29158"/>
    <lineage>
        <taxon>Eukaryota</taxon>
        <taxon>Metazoa</taxon>
        <taxon>Spiralia</taxon>
        <taxon>Lophotrochozoa</taxon>
        <taxon>Mollusca</taxon>
        <taxon>Bivalvia</taxon>
        <taxon>Autobranchia</taxon>
        <taxon>Pteriomorphia</taxon>
        <taxon>Mytilida</taxon>
        <taxon>Mytiloidea</taxon>
        <taxon>Mytilidae</taxon>
        <taxon>Mytilinae</taxon>
        <taxon>Mytilus</taxon>
    </lineage>
</organism>
<dbReference type="OrthoDB" id="6176149at2759"/>
<dbReference type="NCBIfam" id="NF040941">
    <property type="entry name" value="GGGWT_bact"/>
    <property type="match status" value="1"/>
</dbReference>
<dbReference type="EMBL" id="UYJE01009439">
    <property type="protein sequence ID" value="VDI73466.1"/>
    <property type="molecule type" value="Genomic_DNA"/>
</dbReference>
<evidence type="ECO:0000259" key="2">
    <source>
        <dbReference type="PROSITE" id="PS51406"/>
    </source>
</evidence>
<dbReference type="InterPro" id="IPR014716">
    <property type="entry name" value="Fibrinogen_a/b/g_C_1"/>
</dbReference>
<reference evidence="3" key="1">
    <citation type="submission" date="2018-11" db="EMBL/GenBank/DDBJ databases">
        <authorList>
            <person name="Alioto T."/>
            <person name="Alioto T."/>
        </authorList>
    </citation>
    <scope>NUCLEOTIDE SEQUENCE</scope>
</reference>
<dbReference type="InterPro" id="IPR036056">
    <property type="entry name" value="Fibrinogen-like_C"/>
</dbReference>
<comment type="caution">
    <text evidence="3">The sequence shown here is derived from an EMBL/GenBank/DDBJ whole genome shotgun (WGS) entry which is preliminary data.</text>
</comment>
<sequence>MVIVVFCLFWFRDIYVTALSSDTKDIGSEDPLSIPLISDKGAPLVAMLDTKTINRKIKVYIRTLMRSTIRNSEQEELQDVLKTSLNEDSTKDLIRNITLLEMNDILVEQGRNKLFHPVNNEEKRKLQYPKDCTTIHNHNPEATSGVHTIYPVDEKAERVYCDME</sequence>
<feature type="domain" description="Fibrinogen C-terminal" evidence="2">
    <location>
        <begin position="123"/>
        <end position="164"/>
    </location>
</feature>
<evidence type="ECO:0000313" key="4">
    <source>
        <dbReference type="Proteomes" id="UP000596742"/>
    </source>
</evidence>